<organism evidence="1 2">
    <name type="scientific">Smittium mucronatum</name>
    <dbReference type="NCBI Taxonomy" id="133383"/>
    <lineage>
        <taxon>Eukaryota</taxon>
        <taxon>Fungi</taxon>
        <taxon>Fungi incertae sedis</taxon>
        <taxon>Zoopagomycota</taxon>
        <taxon>Kickxellomycotina</taxon>
        <taxon>Harpellomycetes</taxon>
        <taxon>Harpellales</taxon>
        <taxon>Legeriomycetaceae</taxon>
        <taxon>Smittium</taxon>
    </lineage>
</organism>
<comment type="caution">
    <text evidence="1">The sequence shown here is derived from an EMBL/GenBank/DDBJ whole genome shotgun (WGS) entry which is preliminary data.</text>
</comment>
<evidence type="ECO:0000313" key="2">
    <source>
        <dbReference type="Proteomes" id="UP000187455"/>
    </source>
</evidence>
<reference evidence="1 2" key="1">
    <citation type="journal article" date="2016" name="Mol. Biol. Evol.">
        <title>Genome-Wide Survey of Gut Fungi (Harpellales) Reveals the First Horizontally Transferred Ubiquitin Gene from a Mosquito Host.</title>
        <authorList>
            <person name="Wang Y."/>
            <person name="White M.M."/>
            <person name="Kvist S."/>
            <person name="Moncalvo J.M."/>
        </authorList>
    </citation>
    <scope>NUCLEOTIDE SEQUENCE [LARGE SCALE GENOMIC DNA]</scope>
    <source>
        <strain evidence="1 2">ALG-7-W6</strain>
    </source>
</reference>
<accession>A0A1R0GW29</accession>
<proteinExistence type="predicted"/>
<sequence>MWSAVSDTSILQKGQKNLNFHPQISYLIVAGRSRRSQLAFYRFPEGQVSGQSTLAEDSISFLLRRSFGPPSTGGF</sequence>
<dbReference type="Proteomes" id="UP000187455">
    <property type="component" value="Unassembled WGS sequence"/>
</dbReference>
<name>A0A1R0GW29_9FUNG</name>
<dbReference type="AlphaFoldDB" id="A0A1R0GW29"/>
<evidence type="ECO:0000313" key="1">
    <source>
        <dbReference type="EMBL" id="OLY81089.1"/>
    </source>
</evidence>
<keyword evidence="2" id="KW-1185">Reference proteome</keyword>
<dbReference type="EMBL" id="LSSL01002792">
    <property type="protein sequence ID" value="OLY81089.1"/>
    <property type="molecule type" value="Genomic_DNA"/>
</dbReference>
<gene>
    <name evidence="1" type="ORF">AYI68_g4808</name>
</gene>
<protein>
    <submittedName>
        <fullName evidence="1">Uncharacterized protein</fullName>
    </submittedName>
</protein>